<evidence type="ECO:0000256" key="1">
    <source>
        <dbReference type="ARBA" id="ARBA00009963"/>
    </source>
</evidence>
<reference evidence="2" key="1">
    <citation type="submission" date="2016-05" db="EMBL/GenBank/DDBJ databases">
        <title>Viral Hybridization Blurs Taxonomic Lines in a Wastewater Treatment Plant.</title>
        <authorList>
            <person name="Pearson V.M.M."/>
            <person name="Caudle S.B."/>
            <person name="Rokyta D.R."/>
        </authorList>
    </citation>
    <scope>NUCLEOTIDE SEQUENCE</scope>
    <source>
        <strain evidence="2">Wastewater_Microviridae_FL13</strain>
    </source>
</reference>
<dbReference type="EMBL" id="KX259467">
    <property type="protein sequence ID" value="AOV86358.1"/>
    <property type="molecule type" value="Genomic_DNA"/>
</dbReference>
<comment type="similarity">
    <text evidence="1">Belongs to the microviridae F protein family.</text>
</comment>
<dbReference type="Pfam" id="PF02305">
    <property type="entry name" value="Phage_F"/>
    <property type="match status" value="1"/>
</dbReference>
<dbReference type="InterPro" id="IPR003514">
    <property type="entry name" value="Microviridae_protein_F"/>
</dbReference>
<dbReference type="InterPro" id="IPR016184">
    <property type="entry name" value="Capsid/spike_ssDNA_virus"/>
</dbReference>
<dbReference type="SUPFAM" id="SSF88645">
    <property type="entry name" value="ssDNA viruses"/>
    <property type="match status" value="1"/>
</dbReference>
<dbReference type="InterPro" id="IPR037002">
    <property type="entry name" value="Microviridae_protein_F_sf"/>
</dbReference>
<dbReference type="Gene3D" id="2.60.169.10">
    <property type="entry name" value="Microviridae F protein"/>
    <property type="match status" value="2"/>
</dbReference>
<sequence length="490" mass="54547">MMSMNMGQLVPLDWIEVLPGDHFRHDATALIRTQPLLAPLMHKVQAKIFHFFVPNRLLWDNWEPFITGGPDGMNASVHPYVTGLGLPGPSDFQVGTLWDYLGLPPLADAETLQVSALPFRAYSKIVNDYFVDQDLLTPLPMALTDGSDTTTNTEVFAPAWKKDYFTMARPEPSKGPDVTAPVNGLVGTVSGDGTVPKIAAQSTPGDLRNLQAITSQGVSYSGGAITNGSNLIFGEQAGLEISDTGTLNVNALDLREMFATLRFQELRSRFGSKYVDYLAYLGVKSDDARLQRAEYLGGGMQPLQFSEVLQTAPQDVDDPVGALKGHGISAKRTNRYRKYFQEHGIVMTLMYVMPEPVYSNAVERSWLRTTKEMYWQPEYEHIGQQTVPSVELNGPLATDPDEVVGWIDRYEEYRTPINLVSGEFRPGNSLDYWTMARGWETEATINGDFITGNPTNRVWPATNAQQLYVMVSRNLKARRKVTANPKGYVY</sequence>
<accession>A0A1D8MK84</accession>
<organism evidence="2">
    <name type="scientific">uncultured virus</name>
    <dbReference type="NCBI Taxonomy" id="340016"/>
    <lineage>
        <taxon>Viruses</taxon>
        <taxon>environmental samples</taxon>
    </lineage>
</organism>
<proteinExistence type="inferred from homology"/>
<name>A0A1D8MK84_9VIRU</name>
<evidence type="ECO:0000313" key="2">
    <source>
        <dbReference type="EMBL" id="AOV86358.1"/>
    </source>
</evidence>
<dbReference type="GO" id="GO:0005198">
    <property type="term" value="F:structural molecule activity"/>
    <property type="evidence" value="ECO:0007669"/>
    <property type="project" value="InterPro"/>
</dbReference>
<protein>
    <submittedName>
        <fullName evidence="2">Putative capsid VP1</fullName>
    </submittedName>
</protein>